<organism evidence="2 3">
    <name type="scientific">Staphylococcus equorum</name>
    <dbReference type="NCBI Taxonomy" id="246432"/>
    <lineage>
        <taxon>Bacteria</taxon>
        <taxon>Bacillati</taxon>
        <taxon>Bacillota</taxon>
        <taxon>Bacilli</taxon>
        <taxon>Bacillales</taxon>
        <taxon>Staphylococcaceae</taxon>
        <taxon>Staphylococcus</taxon>
    </lineage>
</organism>
<keyword evidence="1" id="KW-0472">Membrane</keyword>
<dbReference type="Proteomes" id="UP001152422">
    <property type="component" value="Unassembled WGS sequence"/>
</dbReference>
<dbReference type="AlphaFoldDB" id="A0A9X4L3A9"/>
<feature type="transmembrane region" description="Helical" evidence="1">
    <location>
        <begin position="31"/>
        <end position="53"/>
    </location>
</feature>
<dbReference type="EMBL" id="JAMBQA010000003">
    <property type="protein sequence ID" value="MDG0846000.1"/>
    <property type="molecule type" value="Genomic_DNA"/>
</dbReference>
<keyword evidence="3" id="KW-1185">Reference proteome</keyword>
<sequence>MNTLQWLILLIISVSLGSFILTILANTPINIWLARLIGAIVAALIGIFIAYFFSIKKSKKGR</sequence>
<evidence type="ECO:0000313" key="3">
    <source>
        <dbReference type="Proteomes" id="UP001152422"/>
    </source>
</evidence>
<name>A0A9X4L3A9_9STAP</name>
<keyword evidence="1" id="KW-1133">Transmembrane helix</keyword>
<evidence type="ECO:0000256" key="1">
    <source>
        <dbReference type="SAM" id="Phobius"/>
    </source>
</evidence>
<dbReference type="RefSeq" id="WP_277583140.1">
    <property type="nucleotide sequence ID" value="NZ_JAMBPY010000003.1"/>
</dbReference>
<reference evidence="2" key="1">
    <citation type="submission" date="2022-05" db="EMBL/GenBank/DDBJ databases">
        <title>Comparative genomics of Staphylococcus equorum isolates.</title>
        <authorList>
            <person name="Luelf R.H."/>
        </authorList>
    </citation>
    <scope>NUCLEOTIDE SEQUENCE</scope>
    <source>
        <strain evidence="2">TMW 2.2497</strain>
    </source>
</reference>
<keyword evidence="1" id="KW-0812">Transmembrane</keyword>
<gene>
    <name evidence="2" type="ORF">M4L89_07150</name>
</gene>
<evidence type="ECO:0000313" key="2">
    <source>
        <dbReference type="EMBL" id="MDG0846000.1"/>
    </source>
</evidence>
<proteinExistence type="predicted"/>
<protein>
    <submittedName>
        <fullName evidence="2">Uncharacterized protein</fullName>
    </submittedName>
</protein>
<comment type="caution">
    <text evidence="2">The sequence shown here is derived from an EMBL/GenBank/DDBJ whole genome shotgun (WGS) entry which is preliminary data.</text>
</comment>
<accession>A0A9X4L3A9</accession>
<feature type="transmembrane region" description="Helical" evidence="1">
    <location>
        <begin position="7"/>
        <end position="25"/>
    </location>
</feature>